<evidence type="ECO:0000313" key="3">
    <source>
        <dbReference type="Proteomes" id="UP000244069"/>
    </source>
</evidence>
<accession>A0A2T6B7S0</accession>
<dbReference type="PANTHER" id="PTHR39158">
    <property type="entry name" value="OS08G0560600 PROTEIN"/>
    <property type="match status" value="1"/>
</dbReference>
<comment type="caution">
    <text evidence="2">The sequence shown here is derived from an EMBL/GenBank/DDBJ whole genome shotgun (WGS) entry which is preliminary data.</text>
</comment>
<organism evidence="2 3">
    <name type="scientific">Allosediminivita pacifica</name>
    <dbReference type="NCBI Taxonomy" id="1267769"/>
    <lineage>
        <taxon>Bacteria</taxon>
        <taxon>Pseudomonadati</taxon>
        <taxon>Pseudomonadota</taxon>
        <taxon>Alphaproteobacteria</taxon>
        <taxon>Rhodobacterales</taxon>
        <taxon>Paracoccaceae</taxon>
        <taxon>Allosediminivita</taxon>
    </lineage>
</organism>
<protein>
    <submittedName>
        <fullName evidence="2">Uncharacterized protein DUF1992</fullName>
    </submittedName>
</protein>
<dbReference type="RefSeq" id="WP_107974600.1">
    <property type="nucleotide sequence ID" value="NZ_BMEZ01000002.1"/>
</dbReference>
<reference evidence="2 3" key="1">
    <citation type="submission" date="2018-04" db="EMBL/GenBank/DDBJ databases">
        <title>Genomic Encyclopedia of Archaeal and Bacterial Type Strains, Phase II (KMG-II): from individual species to whole genera.</title>
        <authorList>
            <person name="Goeker M."/>
        </authorList>
    </citation>
    <scope>NUCLEOTIDE SEQUENCE [LARGE SCALE GENOMIC DNA]</scope>
    <source>
        <strain evidence="2 3">DSM 29329</strain>
    </source>
</reference>
<dbReference type="PANTHER" id="PTHR39158:SF1">
    <property type="entry name" value="DNAJ HOMOLOG SUBFAMILY C MEMBER 28"/>
    <property type="match status" value="1"/>
</dbReference>
<evidence type="ECO:0000313" key="2">
    <source>
        <dbReference type="EMBL" id="PTX52131.1"/>
    </source>
</evidence>
<dbReference type="Pfam" id="PF09350">
    <property type="entry name" value="DJC28_CD"/>
    <property type="match status" value="1"/>
</dbReference>
<dbReference type="InterPro" id="IPR018961">
    <property type="entry name" value="DnaJ_homolog_subfam-C_membr-28"/>
</dbReference>
<proteinExistence type="predicted"/>
<evidence type="ECO:0000259" key="1">
    <source>
        <dbReference type="Pfam" id="PF09350"/>
    </source>
</evidence>
<dbReference type="Proteomes" id="UP000244069">
    <property type="component" value="Unassembled WGS sequence"/>
</dbReference>
<sequence>MDHPLMDLISARIAEAEAKGEFDNLPGAGKPLPPCDDPENAVLNRILKDNHAVPPEVAMSRELARLREELREASDRDERRRIIADISMTEARLEMARGRRR</sequence>
<dbReference type="AlphaFoldDB" id="A0A2T6B7S0"/>
<gene>
    <name evidence="2" type="ORF">C8N44_102177</name>
</gene>
<dbReference type="EMBL" id="QBKN01000002">
    <property type="protein sequence ID" value="PTX52131.1"/>
    <property type="molecule type" value="Genomic_DNA"/>
</dbReference>
<dbReference type="OrthoDB" id="9798476at2"/>
<name>A0A2T6B7S0_9RHOB</name>
<keyword evidence="3" id="KW-1185">Reference proteome</keyword>
<feature type="domain" description="DnaJ homologue subfamily C member 28 conserved" evidence="1">
    <location>
        <begin position="8"/>
        <end position="71"/>
    </location>
</feature>
<dbReference type="InterPro" id="IPR052573">
    <property type="entry name" value="DnaJ_C_subfamily_28"/>
</dbReference>